<proteinExistence type="predicted"/>
<organism evidence="1 2">
    <name type="scientific">Populus alba</name>
    <name type="common">White poplar</name>
    <dbReference type="NCBI Taxonomy" id="43335"/>
    <lineage>
        <taxon>Eukaryota</taxon>
        <taxon>Viridiplantae</taxon>
        <taxon>Streptophyta</taxon>
        <taxon>Embryophyta</taxon>
        <taxon>Tracheophyta</taxon>
        <taxon>Spermatophyta</taxon>
        <taxon>Magnoliopsida</taxon>
        <taxon>eudicotyledons</taxon>
        <taxon>Gunneridae</taxon>
        <taxon>Pentapetalae</taxon>
        <taxon>rosids</taxon>
        <taxon>fabids</taxon>
        <taxon>Malpighiales</taxon>
        <taxon>Salicaceae</taxon>
        <taxon>Saliceae</taxon>
        <taxon>Populus</taxon>
    </lineage>
</organism>
<dbReference type="Proteomes" id="UP000309997">
    <property type="component" value="Unassembled WGS sequence"/>
</dbReference>
<name>A0ACC4CT63_POPAL</name>
<keyword evidence="2" id="KW-1185">Reference proteome</keyword>
<sequence length="385" mass="44082">MAILSPYLTFKAKKFNLYKITITIILCTVFYLVGFYKDSRGTISANATSSSSSTAFRCAPTNHSTTTLDFAARHFAQDPKPPVAREHHFPPCEPKFSEYTPCEDVERSVRFDRDRLIYRERHCPESHEILKCRVPPPYGYKVPFSWPESRGLAWYTKMETCLTPLPEVAGIRDIAGGQLAKWPERLNAIPPRISSGSLEGLTANSFVENSELWKKRVAYYKKIDYQLAKTGRYRNLLDMNAHLGGFAAALVDDPVWVMNVVPVQAKMNTLGVIFQRGLIGTYQNWCEAMSTYPRTYDFIHVDSLFSLYENRCGVEDILLEMDRILRPEGSVIIRDDVDILLNVKAIMDAMQWDGRITDHESGPHEREKILFATKMYWTAPRPDQD</sequence>
<comment type="caution">
    <text evidence="1">The sequence shown here is derived from an EMBL/GenBank/DDBJ whole genome shotgun (WGS) entry which is preliminary data.</text>
</comment>
<accession>A0ACC4CT63</accession>
<evidence type="ECO:0000313" key="1">
    <source>
        <dbReference type="EMBL" id="KAL3604067.1"/>
    </source>
</evidence>
<dbReference type="EMBL" id="RCHU02000002">
    <property type="protein sequence ID" value="KAL3604067.1"/>
    <property type="molecule type" value="Genomic_DNA"/>
</dbReference>
<protein>
    <submittedName>
        <fullName evidence="1">Uncharacterized protein</fullName>
    </submittedName>
</protein>
<gene>
    <name evidence="1" type="ORF">D5086_004926</name>
</gene>
<reference evidence="1 2" key="1">
    <citation type="journal article" date="2024" name="Plant Biotechnol. J.">
        <title>Genome and CRISPR/Cas9 system of a widespread forest tree (Populus alba) in the world.</title>
        <authorList>
            <person name="Liu Y.J."/>
            <person name="Jiang P.F."/>
            <person name="Han X.M."/>
            <person name="Li X.Y."/>
            <person name="Wang H.M."/>
            <person name="Wang Y.J."/>
            <person name="Wang X.X."/>
            <person name="Zeng Q.Y."/>
        </authorList>
    </citation>
    <scope>NUCLEOTIDE SEQUENCE [LARGE SCALE GENOMIC DNA]</scope>
    <source>
        <strain evidence="2">cv. PAL-ZL1</strain>
    </source>
</reference>
<evidence type="ECO:0000313" key="2">
    <source>
        <dbReference type="Proteomes" id="UP000309997"/>
    </source>
</evidence>